<feature type="transmembrane region" description="Helical" evidence="1">
    <location>
        <begin position="54"/>
        <end position="74"/>
    </location>
</feature>
<feature type="transmembrane region" description="Helical" evidence="1">
    <location>
        <begin position="6"/>
        <end position="26"/>
    </location>
</feature>
<organism evidence="2 3">
    <name type="scientific">Camelimonas fluminis</name>
    <dbReference type="NCBI Taxonomy" id="1576911"/>
    <lineage>
        <taxon>Bacteria</taxon>
        <taxon>Pseudomonadati</taxon>
        <taxon>Pseudomonadota</taxon>
        <taxon>Alphaproteobacteria</taxon>
        <taxon>Hyphomicrobiales</taxon>
        <taxon>Chelatococcaceae</taxon>
        <taxon>Camelimonas</taxon>
    </lineage>
</organism>
<comment type="caution">
    <text evidence="2">The sequence shown here is derived from an EMBL/GenBank/DDBJ whole genome shotgun (WGS) entry which is preliminary data.</text>
</comment>
<keyword evidence="1" id="KW-0812">Transmembrane</keyword>
<keyword evidence="1" id="KW-0472">Membrane</keyword>
<accession>A0ABV7UBN4</accession>
<dbReference type="EMBL" id="JBHRYC010000018">
    <property type="protein sequence ID" value="MFC3636055.1"/>
    <property type="molecule type" value="Genomic_DNA"/>
</dbReference>
<proteinExistence type="predicted"/>
<gene>
    <name evidence="2" type="ORF">ACFONL_01450</name>
</gene>
<reference evidence="3" key="1">
    <citation type="journal article" date="2019" name="Int. J. Syst. Evol. Microbiol.">
        <title>The Global Catalogue of Microorganisms (GCM) 10K type strain sequencing project: providing services to taxonomists for standard genome sequencing and annotation.</title>
        <authorList>
            <consortium name="The Broad Institute Genomics Platform"/>
            <consortium name="The Broad Institute Genome Sequencing Center for Infectious Disease"/>
            <person name="Wu L."/>
            <person name="Ma J."/>
        </authorList>
    </citation>
    <scope>NUCLEOTIDE SEQUENCE [LARGE SCALE GENOMIC DNA]</scope>
    <source>
        <strain evidence="3">KCTC 42282</strain>
    </source>
</reference>
<evidence type="ECO:0000256" key="1">
    <source>
        <dbReference type="SAM" id="Phobius"/>
    </source>
</evidence>
<evidence type="ECO:0000313" key="2">
    <source>
        <dbReference type="EMBL" id="MFC3636055.1"/>
    </source>
</evidence>
<keyword evidence="3" id="KW-1185">Reference proteome</keyword>
<sequence length="76" mass="7919">MTTEQIFANLILPAAIAAIGWTGVLLHQVSSVRSRISNGQLPQGTAALSFADKAISTVIFAVFATSLAFVVANWGS</sequence>
<dbReference type="RefSeq" id="WP_191321195.1">
    <property type="nucleotide sequence ID" value="NZ_BNCG01000049.1"/>
</dbReference>
<name>A0ABV7UBN4_9HYPH</name>
<keyword evidence="1" id="KW-1133">Transmembrane helix</keyword>
<protein>
    <submittedName>
        <fullName evidence="2">Uncharacterized protein</fullName>
    </submittedName>
</protein>
<dbReference type="Proteomes" id="UP001595704">
    <property type="component" value="Unassembled WGS sequence"/>
</dbReference>
<evidence type="ECO:0000313" key="3">
    <source>
        <dbReference type="Proteomes" id="UP001595704"/>
    </source>
</evidence>